<name>A0A0A9H333_ARUDO</name>
<evidence type="ECO:0000256" key="1">
    <source>
        <dbReference type="SAM" id="MobiDB-lite"/>
    </source>
</evidence>
<protein>
    <submittedName>
        <fullName evidence="2">Uncharacterized protein</fullName>
    </submittedName>
</protein>
<dbReference type="AlphaFoldDB" id="A0A0A9H333"/>
<feature type="compositionally biased region" description="Basic residues" evidence="1">
    <location>
        <begin position="63"/>
        <end position="79"/>
    </location>
</feature>
<dbReference type="EMBL" id="GBRH01166734">
    <property type="protein sequence ID" value="JAE31162.1"/>
    <property type="molecule type" value="Transcribed_RNA"/>
</dbReference>
<evidence type="ECO:0000313" key="2">
    <source>
        <dbReference type="EMBL" id="JAE31162.1"/>
    </source>
</evidence>
<feature type="region of interest" description="Disordered" evidence="1">
    <location>
        <begin position="44"/>
        <end position="145"/>
    </location>
</feature>
<accession>A0A0A9H333</accession>
<sequence length="183" mass="20576">MDCQNEHQKCPEMKNTVLSGNSEEVYQKRMSPNCSSLQEWEEYKGNKNGASLNSSNLKEEKKGRRKRRGGKKHNRIKKTTSHDSPLPTSTDNSGLMTIISENNTSGLKPKGQRKKRHRNKVSMSNSVSVDNAKRTEGENVNSDSTVKKSCEVGGIIWTAPVLRKLNCKNKAQHVYQKITMLTA</sequence>
<organism evidence="2">
    <name type="scientific">Arundo donax</name>
    <name type="common">Giant reed</name>
    <name type="synonym">Donax arundinaceus</name>
    <dbReference type="NCBI Taxonomy" id="35708"/>
    <lineage>
        <taxon>Eukaryota</taxon>
        <taxon>Viridiplantae</taxon>
        <taxon>Streptophyta</taxon>
        <taxon>Embryophyta</taxon>
        <taxon>Tracheophyta</taxon>
        <taxon>Spermatophyta</taxon>
        <taxon>Magnoliopsida</taxon>
        <taxon>Liliopsida</taxon>
        <taxon>Poales</taxon>
        <taxon>Poaceae</taxon>
        <taxon>PACMAD clade</taxon>
        <taxon>Arundinoideae</taxon>
        <taxon>Arundineae</taxon>
        <taxon>Arundo</taxon>
    </lineage>
</organism>
<reference evidence="2" key="2">
    <citation type="journal article" date="2015" name="Data Brief">
        <title>Shoot transcriptome of the giant reed, Arundo donax.</title>
        <authorList>
            <person name="Barrero R.A."/>
            <person name="Guerrero F.D."/>
            <person name="Moolhuijzen P."/>
            <person name="Goolsby J.A."/>
            <person name="Tidwell J."/>
            <person name="Bellgard S.E."/>
            <person name="Bellgard M.I."/>
        </authorList>
    </citation>
    <scope>NUCLEOTIDE SEQUENCE</scope>
    <source>
        <tissue evidence="2">Shoot tissue taken approximately 20 cm above the soil surface</tissue>
    </source>
</reference>
<feature type="compositionally biased region" description="Basic residues" evidence="1">
    <location>
        <begin position="110"/>
        <end position="120"/>
    </location>
</feature>
<proteinExistence type="predicted"/>
<feature type="compositionally biased region" description="Polar residues" evidence="1">
    <location>
        <begin position="82"/>
        <end position="106"/>
    </location>
</feature>
<reference evidence="2" key="1">
    <citation type="submission" date="2014-09" db="EMBL/GenBank/DDBJ databases">
        <authorList>
            <person name="Magalhaes I.L.F."/>
            <person name="Oliveira U."/>
            <person name="Santos F.R."/>
            <person name="Vidigal T.H.D.A."/>
            <person name="Brescovit A.D."/>
            <person name="Santos A.J."/>
        </authorList>
    </citation>
    <scope>NUCLEOTIDE SEQUENCE</scope>
    <source>
        <tissue evidence="2">Shoot tissue taken approximately 20 cm above the soil surface</tissue>
    </source>
</reference>